<dbReference type="InterPro" id="IPR023299">
    <property type="entry name" value="ATPase_P-typ_cyto_dom_N"/>
</dbReference>
<protein>
    <recommendedName>
        <fullName evidence="8">P-type Zn(2+) transporter</fullName>
        <ecNumber evidence="8">7.2.2.12</ecNumber>
    </recommendedName>
</protein>
<feature type="transmembrane region" description="Helical" evidence="10">
    <location>
        <begin position="66"/>
        <end position="91"/>
    </location>
</feature>
<dbReference type="NCBIfam" id="TIGR01494">
    <property type="entry name" value="ATPase_P-type"/>
    <property type="match status" value="2"/>
</dbReference>
<dbReference type="InterPro" id="IPR008250">
    <property type="entry name" value="ATPase_P-typ_transduc_dom_A_sf"/>
</dbReference>
<name>A0A291HTF1_9GAMM</name>
<feature type="transmembrane region" description="Helical" evidence="10">
    <location>
        <begin position="6"/>
        <end position="29"/>
    </location>
</feature>
<keyword evidence="7 10" id="KW-0472">Membrane</keyword>
<keyword evidence="3 10" id="KW-0812">Transmembrane</keyword>
<evidence type="ECO:0000256" key="1">
    <source>
        <dbReference type="ARBA" id="ARBA00004370"/>
    </source>
</evidence>
<comment type="catalytic activity">
    <reaction evidence="9">
        <text>Zn(2+)(in) + ATP + H2O = Zn(2+)(out) + ADP + phosphate + H(+)</text>
        <dbReference type="Rhea" id="RHEA:20621"/>
        <dbReference type="ChEBI" id="CHEBI:15377"/>
        <dbReference type="ChEBI" id="CHEBI:15378"/>
        <dbReference type="ChEBI" id="CHEBI:29105"/>
        <dbReference type="ChEBI" id="CHEBI:30616"/>
        <dbReference type="ChEBI" id="CHEBI:43474"/>
        <dbReference type="ChEBI" id="CHEBI:456216"/>
        <dbReference type="EC" id="7.2.2.12"/>
    </reaction>
</comment>
<dbReference type="InterPro" id="IPR059000">
    <property type="entry name" value="ATPase_P-type_domA"/>
</dbReference>
<dbReference type="SUPFAM" id="SSF56784">
    <property type="entry name" value="HAD-like"/>
    <property type="match status" value="1"/>
</dbReference>
<feature type="domain" description="P-type ATPase A" evidence="11">
    <location>
        <begin position="116"/>
        <end position="215"/>
    </location>
</feature>
<reference evidence="14" key="1">
    <citation type="submission" date="2015-09" db="EMBL/GenBank/DDBJ databases">
        <authorList>
            <person name="Shao Z."/>
            <person name="Wang L."/>
        </authorList>
    </citation>
    <scope>NUCLEOTIDE SEQUENCE [LARGE SCALE GENOMIC DNA]</scope>
    <source>
        <strain evidence="14">F13-1</strain>
    </source>
</reference>
<dbReference type="Proteomes" id="UP000217763">
    <property type="component" value="Chromosome"/>
</dbReference>
<keyword evidence="10" id="KW-0547">Nucleotide-binding</keyword>
<keyword evidence="10" id="KW-1003">Cell membrane</keyword>
<dbReference type="AlphaFoldDB" id="A0A291HTF1"/>
<dbReference type="Gene3D" id="3.40.1110.10">
    <property type="entry name" value="Calcium-transporting ATPase, cytoplasmic domain N"/>
    <property type="match status" value="1"/>
</dbReference>
<feature type="transmembrane region" description="Helical" evidence="10">
    <location>
        <begin position="231"/>
        <end position="250"/>
    </location>
</feature>
<dbReference type="Gene3D" id="2.70.150.10">
    <property type="entry name" value="Calcium-transporting ATPase, cytoplasmic transduction domain A"/>
    <property type="match status" value="1"/>
</dbReference>
<dbReference type="PROSITE" id="PS00154">
    <property type="entry name" value="ATPASE_E1_E2"/>
    <property type="match status" value="1"/>
</dbReference>
<accession>A0A291HTF1</accession>
<evidence type="ECO:0000256" key="4">
    <source>
        <dbReference type="ARBA" id="ARBA00022723"/>
    </source>
</evidence>
<sequence>MVHRYYANLLLTGATAGALLGGGLLWLGGQPAPARWLWLGASACVFLLTLVDIVRAMARRQAGVDLLALFSIGGALALGEYLTAGVIALMLGSGRTLEDYAERRAGREMSALLEKVPRHANRYQGQAIVQVALAAVEPGDRLLVRAGETVPVDGSLLSEQAVLDAATLTGESLPVDCRAGQRLQSGCVNAGTPFDMLATHAAEDSALSAIVRLVQSARESRAPAMRLADRYALLFVPLALALAGAAWAWSGDPVRALAVVVVATPCPLILAVPVAIVSAMSRCASHGVLIKHGGAIEKLARAETLFFDKTGTLTGGRARLVAVAGAPGADDEAVIRLAASLDQMSDHAVARAVVQAARERNLELSLPSAVSEQAGSGICGMVDGRRVRVGSLDYAAGLEPYPPWVERLARRGGQEGSGAVYVAVDGRLVGALQMADEIRLDTPRALRLLRLAGIRRSVMLTGDRREVAETIGGVLGVDEVLAEQTPAAKLAAIAASCEHGVTLMVGDGVNDAPALAAADVGIAMGARGAAAAAEAAQVVLLVDRLDRLAFALRIAQRARAIALQSVTLGLGLSMIAMVIAALGYLPPLAGALLQEGIDVAAILNALRVLGLERQPLEARLSEDRVRRLREEHAAMLPVLEQITRLADRVAELPAEQLLAGLQRLLAALRQEILPHERRDDTELYPQVARLIGGDDPMATMSHTHREIYKAVQGLERLAAALEAPELASPALPELQRALYALDTILRLHFAQEEELYHNLAG</sequence>
<gene>
    <name evidence="13" type="ORF">AN401_18070</name>
</gene>
<feature type="transmembrane region" description="Helical" evidence="10">
    <location>
        <begin position="36"/>
        <end position="54"/>
    </location>
</feature>
<evidence type="ECO:0000256" key="6">
    <source>
        <dbReference type="ARBA" id="ARBA00022989"/>
    </source>
</evidence>
<dbReference type="SFLD" id="SFLDG00002">
    <property type="entry name" value="C1.7:_P-type_atpase_like"/>
    <property type="match status" value="1"/>
</dbReference>
<dbReference type="InterPro" id="IPR027256">
    <property type="entry name" value="P-typ_ATPase_IB"/>
</dbReference>
<dbReference type="Pfam" id="PF00122">
    <property type="entry name" value="E1-E2_ATPase"/>
    <property type="match status" value="1"/>
</dbReference>
<evidence type="ECO:0000256" key="3">
    <source>
        <dbReference type="ARBA" id="ARBA00022692"/>
    </source>
</evidence>
<feature type="domain" description="Hemerythrin-like" evidence="12">
    <location>
        <begin position="625"/>
        <end position="759"/>
    </location>
</feature>
<dbReference type="GO" id="GO:0016463">
    <property type="term" value="F:P-type zinc transporter activity"/>
    <property type="evidence" value="ECO:0007669"/>
    <property type="project" value="UniProtKB-EC"/>
</dbReference>
<keyword evidence="5" id="KW-1278">Translocase</keyword>
<comment type="subcellular location">
    <subcellularLocation>
        <location evidence="10">Cell membrane</location>
    </subcellularLocation>
    <subcellularLocation>
        <location evidence="1">Membrane</location>
    </subcellularLocation>
</comment>
<dbReference type="GO" id="GO:0005524">
    <property type="term" value="F:ATP binding"/>
    <property type="evidence" value="ECO:0007669"/>
    <property type="project" value="UniProtKB-UniRule"/>
</dbReference>
<dbReference type="InterPro" id="IPR018303">
    <property type="entry name" value="ATPase_P-typ_P_site"/>
</dbReference>
<evidence type="ECO:0000259" key="11">
    <source>
        <dbReference type="Pfam" id="PF00122"/>
    </source>
</evidence>
<dbReference type="Gene3D" id="3.40.50.1000">
    <property type="entry name" value="HAD superfamily/HAD-like"/>
    <property type="match status" value="1"/>
</dbReference>
<dbReference type="NCBIfam" id="TIGR01525">
    <property type="entry name" value="ATPase-IB_hvy"/>
    <property type="match status" value="1"/>
</dbReference>
<dbReference type="GO" id="GO:0046872">
    <property type="term" value="F:metal ion binding"/>
    <property type="evidence" value="ECO:0007669"/>
    <property type="project" value="UniProtKB-KW"/>
</dbReference>
<dbReference type="EMBL" id="CP012621">
    <property type="protein sequence ID" value="ATG75516.1"/>
    <property type="molecule type" value="Genomic_DNA"/>
</dbReference>
<evidence type="ECO:0000256" key="5">
    <source>
        <dbReference type="ARBA" id="ARBA00022967"/>
    </source>
</evidence>
<evidence type="ECO:0000256" key="10">
    <source>
        <dbReference type="RuleBase" id="RU362081"/>
    </source>
</evidence>
<evidence type="ECO:0000256" key="7">
    <source>
        <dbReference type="ARBA" id="ARBA00023136"/>
    </source>
</evidence>
<keyword evidence="6 10" id="KW-1133">Transmembrane helix</keyword>
<dbReference type="InterPro" id="IPR051014">
    <property type="entry name" value="Cation_Transport_ATPase_IB"/>
</dbReference>
<feature type="transmembrane region" description="Helical" evidence="10">
    <location>
        <begin position="256"/>
        <end position="277"/>
    </location>
</feature>
<dbReference type="GO" id="GO:0015086">
    <property type="term" value="F:cadmium ion transmembrane transporter activity"/>
    <property type="evidence" value="ECO:0007669"/>
    <property type="project" value="TreeGrafter"/>
</dbReference>
<dbReference type="InterPro" id="IPR036412">
    <property type="entry name" value="HAD-like_sf"/>
</dbReference>
<dbReference type="GO" id="GO:0016887">
    <property type="term" value="F:ATP hydrolysis activity"/>
    <property type="evidence" value="ECO:0007669"/>
    <property type="project" value="InterPro"/>
</dbReference>
<dbReference type="InterPro" id="IPR001757">
    <property type="entry name" value="P_typ_ATPase"/>
</dbReference>
<dbReference type="InterPro" id="IPR044492">
    <property type="entry name" value="P_typ_ATPase_HD_dom"/>
</dbReference>
<feature type="transmembrane region" description="Helical" evidence="10">
    <location>
        <begin position="561"/>
        <end position="585"/>
    </location>
</feature>
<dbReference type="InterPro" id="IPR012312">
    <property type="entry name" value="Hemerythrin-like"/>
</dbReference>
<dbReference type="SUPFAM" id="SSF81653">
    <property type="entry name" value="Calcium ATPase, transduction domain A"/>
    <property type="match status" value="1"/>
</dbReference>
<dbReference type="Pfam" id="PF01814">
    <property type="entry name" value="Hemerythrin"/>
    <property type="match status" value="1"/>
</dbReference>
<dbReference type="PRINTS" id="PR00119">
    <property type="entry name" value="CATATPASE"/>
</dbReference>
<evidence type="ECO:0000256" key="2">
    <source>
        <dbReference type="ARBA" id="ARBA00006024"/>
    </source>
</evidence>
<evidence type="ECO:0000313" key="14">
    <source>
        <dbReference type="Proteomes" id="UP000217763"/>
    </source>
</evidence>
<dbReference type="EC" id="7.2.2.12" evidence="8"/>
<proteinExistence type="inferred from homology"/>
<dbReference type="GO" id="GO:0005886">
    <property type="term" value="C:plasma membrane"/>
    <property type="evidence" value="ECO:0007669"/>
    <property type="project" value="UniProtKB-SubCell"/>
</dbReference>
<dbReference type="KEGG" id="zdf:AN401_18070"/>
<dbReference type="RefSeq" id="WP_096780128.1">
    <property type="nucleotide sequence ID" value="NZ_CP012621.1"/>
</dbReference>
<evidence type="ECO:0000259" key="12">
    <source>
        <dbReference type="Pfam" id="PF01814"/>
    </source>
</evidence>
<evidence type="ECO:0000313" key="13">
    <source>
        <dbReference type="EMBL" id="ATG75516.1"/>
    </source>
</evidence>
<dbReference type="SFLD" id="SFLDF00027">
    <property type="entry name" value="p-type_atpase"/>
    <property type="match status" value="1"/>
</dbReference>
<keyword evidence="4 10" id="KW-0479">Metal-binding</keyword>
<dbReference type="SFLD" id="SFLDS00003">
    <property type="entry name" value="Haloacid_Dehalogenase"/>
    <property type="match status" value="1"/>
</dbReference>
<dbReference type="SUPFAM" id="SSF81665">
    <property type="entry name" value="Calcium ATPase, transmembrane domain M"/>
    <property type="match status" value="1"/>
</dbReference>
<dbReference type="InterPro" id="IPR023298">
    <property type="entry name" value="ATPase_P-typ_TM_dom_sf"/>
</dbReference>
<dbReference type="PANTHER" id="PTHR48085">
    <property type="entry name" value="CADMIUM/ZINC-TRANSPORTING ATPASE HMA2-RELATED"/>
    <property type="match status" value="1"/>
</dbReference>
<dbReference type="PANTHER" id="PTHR48085:SF5">
    <property type="entry name" value="CADMIUM_ZINC-TRANSPORTING ATPASE HMA4-RELATED"/>
    <property type="match status" value="1"/>
</dbReference>
<organism evidence="13 14">
    <name type="scientific">Zobellella denitrificans</name>
    <dbReference type="NCBI Taxonomy" id="347534"/>
    <lineage>
        <taxon>Bacteria</taxon>
        <taxon>Pseudomonadati</taxon>
        <taxon>Pseudomonadota</taxon>
        <taxon>Gammaproteobacteria</taxon>
        <taxon>Aeromonadales</taxon>
        <taxon>Aeromonadaceae</taxon>
        <taxon>Zobellella</taxon>
    </lineage>
</organism>
<evidence type="ECO:0000256" key="9">
    <source>
        <dbReference type="ARBA" id="ARBA00047308"/>
    </source>
</evidence>
<dbReference type="InterPro" id="IPR023214">
    <property type="entry name" value="HAD_sf"/>
</dbReference>
<keyword evidence="14" id="KW-1185">Reference proteome</keyword>
<keyword evidence="10" id="KW-0067">ATP-binding</keyword>
<evidence type="ECO:0000256" key="8">
    <source>
        <dbReference type="ARBA" id="ARBA00039097"/>
    </source>
</evidence>
<dbReference type="Gene3D" id="1.20.120.520">
    <property type="entry name" value="nmb1532 protein domain like"/>
    <property type="match status" value="1"/>
</dbReference>
<comment type="similarity">
    <text evidence="2 10">Belongs to the cation transport ATPase (P-type) (TC 3.A.3) family. Type IB subfamily.</text>
</comment>
<dbReference type="Pfam" id="PF00702">
    <property type="entry name" value="Hydrolase"/>
    <property type="match status" value="1"/>
</dbReference>